<accession>A0AA87ZVV0</accession>
<gene>
    <name evidence="1" type="ORF">TIFTF001_044895</name>
</gene>
<dbReference type="AlphaFoldDB" id="A0AA87ZVV0"/>
<sequence>MSTINRENFGPKIHVVRLVIRVEGGGNPAGRIDCLGWICALWARDKLLGLRAGIAGLRSTAQKSRGLDLQLDSRACITRA</sequence>
<keyword evidence="2" id="KW-1185">Reference proteome</keyword>
<reference evidence="1" key="1">
    <citation type="submission" date="2023-07" db="EMBL/GenBank/DDBJ databases">
        <title>draft genome sequence of fig (Ficus carica).</title>
        <authorList>
            <person name="Takahashi T."/>
            <person name="Nishimura K."/>
        </authorList>
    </citation>
    <scope>NUCLEOTIDE SEQUENCE</scope>
</reference>
<comment type="caution">
    <text evidence="1">The sequence shown here is derived from an EMBL/GenBank/DDBJ whole genome shotgun (WGS) entry which is preliminary data.</text>
</comment>
<proteinExistence type="predicted"/>
<dbReference type="EMBL" id="BTGU01003585">
    <property type="protein sequence ID" value="GMN34333.1"/>
    <property type="molecule type" value="Genomic_DNA"/>
</dbReference>
<evidence type="ECO:0000313" key="2">
    <source>
        <dbReference type="Proteomes" id="UP001187192"/>
    </source>
</evidence>
<protein>
    <submittedName>
        <fullName evidence="1">Uncharacterized protein</fullName>
    </submittedName>
</protein>
<dbReference type="Proteomes" id="UP001187192">
    <property type="component" value="Unassembled WGS sequence"/>
</dbReference>
<name>A0AA87ZVV0_FICCA</name>
<organism evidence="1 2">
    <name type="scientific">Ficus carica</name>
    <name type="common">Common fig</name>
    <dbReference type="NCBI Taxonomy" id="3494"/>
    <lineage>
        <taxon>Eukaryota</taxon>
        <taxon>Viridiplantae</taxon>
        <taxon>Streptophyta</taxon>
        <taxon>Embryophyta</taxon>
        <taxon>Tracheophyta</taxon>
        <taxon>Spermatophyta</taxon>
        <taxon>Magnoliopsida</taxon>
        <taxon>eudicotyledons</taxon>
        <taxon>Gunneridae</taxon>
        <taxon>Pentapetalae</taxon>
        <taxon>rosids</taxon>
        <taxon>fabids</taxon>
        <taxon>Rosales</taxon>
        <taxon>Moraceae</taxon>
        <taxon>Ficeae</taxon>
        <taxon>Ficus</taxon>
    </lineage>
</organism>
<evidence type="ECO:0000313" key="1">
    <source>
        <dbReference type="EMBL" id="GMN34333.1"/>
    </source>
</evidence>